<dbReference type="Gene3D" id="3.30.43.10">
    <property type="entry name" value="Uridine Diphospho-n-acetylenolpyruvylglucosamine Reductase, domain 2"/>
    <property type="match status" value="1"/>
</dbReference>
<reference evidence="11 12" key="1">
    <citation type="journal article" date="2015" name="Proc. Natl. Acad. Sci. U.S.A.">
        <title>The resurrection genome of Boea hygrometrica: A blueprint for survival of dehydration.</title>
        <authorList>
            <person name="Xiao L."/>
            <person name="Yang G."/>
            <person name="Zhang L."/>
            <person name="Yang X."/>
            <person name="Zhao S."/>
            <person name="Ji Z."/>
            <person name="Zhou Q."/>
            <person name="Hu M."/>
            <person name="Wang Y."/>
            <person name="Chen M."/>
            <person name="Xu Y."/>
            <person name="Jin H."/>
            <person name="Xiao X."/>
            <person name="Hu G."/>
            <person name="Bao F."/>
            <person name="Hu Y."/>
            <person name="Wan P."/>
            <person name="Li L."/>
            <person name="Deng X."/>
            <person name="Kuang T."/>
            <person name="Xiang C."/>
            <person name="Zhu J.K."/>
            <person name="Oliver M.J."/>
            <person name="He Y."/>
        </authorList>
    </citation>
    <scope>NUCLEOTIDE SEQUENCE [LARGE SCALE GENOMIC DNA]</scope>
    <source>
        <strain evidence="12">cv. XS01</strain>
    </source>
</reference>
<dbReference type="PROSITE" id="PS51387">
    <property type="entry name" value="FAD_PCMH"/>
    <property type="match status" value="1"/>
</dbReference>
<keyword evidence="7" id="KW-0274">FAD</keyword>
<accession>A0A2Z7AU13</accession>
<keyword evidence="4" id="KW-0017">Alkaloid metabolism</keyword>
<organism evidence="11 12">
    <name type="scientific">Dorcoceras hygrometricum</name>
    <dbReference type="NCBI Taxonomy" id="472368"/>
    <lineage>
        <taxon>Eukaryota</taxon>
        <taxon>Viridiplantae</taxon>
        <taxon>Streptophyta</taxon>
        <taxon>Embryophyta</taxon>
        <taxon>Tracheophyta</taxon>
        <taxon>Spermatophyta</taxon>
        <taxon>Magnoliopsida</taxon>
        <taxon>eudicotyledons</taxon>
        <taxon>Gunneridae</taxon>
        <taxon>Pentapetalae</taxon>
        <taxon>asterids</taxon>
        <taxon>lamiids</taxon>
        <taxon>Lamiales</taxon>
        <taxon>Gesneriaceae</taxon>
        <taxon>Didymocarpoideae</taxon>
        <taxon>Trichosporeae</taxon>
        <taxon>Loxocarpinae</taxon>
        <taxon>Dorcoceras</taxon>
    </lineage>
</organism>
<keyword evidence="12" id="KW-1185">Reference proteome</keyword>
<evidence type="ECO:0000313" key="11">
    <source>
        <dbReference type="EMBL" id="KZV25411.1"/>
    </source>
</evidence>
<evidence type="ECO:0000256" key="8">
    <source>
        <dbReference type="ARBA" id="ARBA00023002"/>
    </source>
</evidence>
<keyword evidence="9" id="KW-0325">Glycoprotein</keyword>
<protein>
    <submittedName>
        <fullName evidence="11">FAD-binding domain-containing family protein</fullName>
    </submittedName>
</protein>
<dbReference type="OrthoDB" id="407275at2759"/>
<evidence type="ECO:0000259" key="10">
    <source>
        <dbReference type="PROSITE" id="PS51387"/>
    </source>
</evidence>
<dbReference type="InterPro" id="IPR012951">
    <property type="entry name" value="BBE"/>
</dbReference>
<dbReference type="InterPro" id="IPR016167">
    <property type="entry name" value="FAD-bd_PCMH_sub1"/>
</dbReference>
<evidence type="ECO:0000256" key="5">
    <source>
        <dbReference type="ARBA" id="ARBA00022630"/>
    </source>
</evidence>
<comment type="pathway">
    <text evidence="2">Alkaloid biosynthesis.</text>
</comment>
<dbReference type="Gene3D" id="3.30.465.10">
    <property type="match status" value="1"/>
</dbReference>
<dbReference type="SUPFAM" id="SSF56176">
    <property type="entry name" value="FAD-binding/transporter-associated domain-like"/>
    <property type="match status" value="1"/>
</dbReference>
<keyword evidence="8" id="KW-0560">Oxidoreductase</keyword>
<evidence type="ECO:0000256" key="1">
    <source>
        <dbReference type="ARBA" id="ARBA00001974"/>
    </source>
</evidence>
<evidence type="ECO:0000256" key="4">
    <source>
        <dbReference type="ARBA" id="ARBA00022589"/>
    </source>
</evidence>
<name>A0A2Z7AU13_9LAMI</name>
<dbReference type="InterPro" id="IPR036318">
    <property type="entry name" value="FAD-bd_PCMH-like_sf"/>
</dbReference>
<comment type="similarity">
    <text evidence="3">Belongs to the oxygen-dependent FAD-linked oxidoreductase family.</text>
</comment>
<evidence type="ECO:0000313" key="12">
    <source>
        <dbReference type="Proteomes" id="UP000250235"/>
    </source>
</evidence>
<feature type="domain" description="FAD-binding PCMH-type" evidence="10">
    <location>
        <begin position="40"/>
        <end position="215"/>
    </location>
</feature>
<dbReference type="InterPro" id="IPR006093">
    <property type="entry name" value="Oxy_OxRdtase_FAD_BS"/>
</dbReference>
<evidence type="ECO:0000256" key="3">
    <source>
        <dbReference type="ARBA" id="ARBA00005466"/>
    </source>
</evidence>
<dbReference type="GO" id="GO:0016491">
    <property type="term" value="F:oxidoreductase activity"/>
    <property type="evidence" value="ECO:0007669"/>
    <property type="project" value="UniProtKB-KW"/>
</dbReference>
<evidence type="ECO:0000256" key="9">
    <source>
        <dbReference type="ARBA" id="ARBA00023180"/>
    </source>
</evidence>
<dbReference type="EMBL" id="KV011879">
    <property type="protein sequence ID" value="KZV25411.1"/>
    <property type="molecule type" value="Genomic_DNA"/>
</dbReference>
<keyword evidence="5" id="KW-0285">Flavoprotein</keyword>
<dbReference type="InterPro" id="IPR016166">
    <property type="entry name" value="FAD-bd_PCMH"/>
</dbReference>
<sequence length="513" mass="58121">MSLHSSRRYIESFNYIYTPSSPSYPNLRQSFQQNPRWLNSTSSRPEFIVTPYSEAEIRAAVICCKKYDLQIRVKSGGHDYEGLSFLCQVPFIIIDLTNLRSISVDLEDETAWVDSGATVGELYYTIAKNSDVLGFPAGICPSVGIGGHFSGGGIGTMLRKHGLAADNIIDAYFIDVDGRILDREAMGEDLFWAIRGGGGASFGIVVAWKIKLVRVPPVVTVFTLHKNLDQECIQLVNIWQNVSSKLPRELFIRLVFQNSNRDDNGDQGMVEVLFNSLFLGPVKELIPLMEKSFPELGLDSKDCSEMSWIESTLYLQGFKSGDPLEVLLDRTVQDKSYFKAKSDFVEEPIPEYVWEALRGRISEERIGILILDPLGGRMDEIPESELPFPHRKGNLYNIQYLVKWTVDGADESERHVNWIRSLYDYMEPYVARSPRSAYLNYRDLDIGINKPGDVDYSQAAVWGSRYFKGNFEMLAEVKSRIDPGNFFTSEQSIPPLNHPGKNQLEHNSLRFDI</sequence>
<dbReference type="Proteomes" id="UP000250235">
    <property type="component" value="Unassembled WGS sequence"/>
</dbReference>
<dbReference type="PANTHER" id="PTHR32448">
    <property type="entry name" value="OS08G0158400 PROTEIN"/>
    <property type="match status" value="1"/>
</dbReference>
<evidence type="ECO:0000256" key="7">
    <source>
        <dbReference type="ARBA" id="ARBA00022827"/>
    </source>
</evidence>
<dbReference type="Gene3D" id="3.40.462.20">
    <property type="match status" value="1"/>
</dbReference>
<dbReference type="InterPro" id="IPR006094">
    <property type="entry name" value="Oxid_FAD_bind_N"/>
</dbReference>
<dbReference type="GO" id="GO:0071949">
    <property type="term" value="F:FAD binding"/>
    <property type="evidence" value="ECO:0007669"/>
    <property type="project" value="InterPro"/>
</dbReference>
<dbReference type="Pfam" id="PF01565">
    <property type="entry name" value="FAD_binding_4"/>
    <property type="match status" value="1"/>
</dbReference>
<evidence type="ECO:0000256" key="6">
    <source>
        <dbReference type="ARBA" id="ARBA00022729"/>
    </source>
</evidence>
<dbReference type="PROSITE" id="PS00862">
    <property type="entry name" value="OX2_COVAL_FAD"/>
    <property type="match status" value="1"/>
</dbReference>
<keyword evidence="6" id="KW-0732">Signal</keyword>
<dbReference type="InterPro" id="IPR016169">
    <property type="entry name" value="FAD-bd_PCMH_sub2"/>
</dbReference>
<dbReference type="Pfam" id="PF08031">
    <property type="entry name" value="BBE"/>
    <property type="match status" value="1"/>
</dbReference>
<comment type="cofactor">
    <cofactor evidence="1">
        <name>FAD</name>
        <dbReference type="ChEBI" id="CHEBI:57692"/>
    </cofactor>
</comment>
<dbReference type="AlphaFoldDB" id="A0A2Z7AU13"/>
<evidence type="ECO:0000256" key="2">
    <source>
        <dbReference type="ARBA" id="ARBA00004913"/>
    </source>
</evidence>
<gene>
    <name evidence="11" type="ORF">F511_07295</name>
</gene>
<proteinExistence type="inferred from homology"/>